<organism evidence="2 3">
    <name type="scientific">Grifola frondosa</name>
    <name type="common">Maitake</name>
    <name type="synonym">Polyporus frondosus</name>
    <dbReference type="NCBI Taxonomy" id="5627"/>
    <lineage>
        <taxon>Eukaryota</taxon>
        <taxon>Fungi</taxon>
        <taxon>Dikarya</taxon>
        <taxon>Basidiomycota</taxon>
        <taxon>Agaricomycotina</taxon>
        <taxon>Agaricomycetes</taxon>
        <taxon>Polyporales</taxon>
        <taxon>Grifolaceae</taxon>
        <taxon>Grifola</taxon>
    </lineage>
</organism>
<evidence type="ECO:0000313" key="2">
    <source>
        <dbReference type="EMBL" id="OBZ72894.1"/>
    </source>
</evidence>
<comment type="caution">
    <text evidence="2">The sequence shown here is derived from an EMBL/GenBank/DDBJ whole genome shotgun (WGS) entry which is preliminary data.</text>
</comment>
<feature type="compositionally biased region" description="Polar residues" evidence="1">
    <location>
        <begin position="1"/>
        <end position="12"/>
    </location>
</feature>
<protein>
    <submittedName>
        <fullName evidence="2">Uncharacterized protein</fullName>
    </submittedName>
</protein>
<dbReference type="Proteomes" id="UP000092993">
    <property type="component" value="Unassembled WGS sequence"/>
</dbReference>
<dbReference type="InterPro" id="IPR001356">
    <property type="entry name" value="HD"/>
</dbReference>
<dbReference type="CDD" id="cd00086">
    <property type="entry name" value="homeodomain"/>
    <property type="match status" value="1"/>
</dbReference>
<name>A0A1C7MD26_GRIFR</name>
<dbReference type="AlphaFoldDB" id="A0A1C7MD26"/>
<feature type="compositionally biased region" description="Polar residues" evidence="1">
    <location>
        <begin position="32"/>
        <end position="49"/>
    </location>
</feature>
<dbReference type="OrthoDB" id="6159439at2759"/>
<dbReference type="EMBL" id="LUGG01000007">
    <property type="protein sequence ID" value="OBZ72894.1"/>
    <property type="molecule type" value="Genomic_DNA"/>
</dbReference>
<sequence>MSADSGSPSSINPSDQQRSQSRPPSPTRRTLLSEQPQNIQGTPPSTDIVSEQRLPEAAAIQQHPGGMGTEGGGRSVEHSSPSASSSQGDMADNEMEAGPRQPSEPANPAGPPPKKKRTRTLTTPHQSAVLHALLAQVRLPPPADTNCSQNGSQSRFPTTAMREEVGRSIGLSARKVQVSSQIRLHLTLEPHLRTADMVPGKYIDSVG</sequence>
<dbReference type="GO" id="GO:0003677">
    <property type="term" value="F:DNA binding"/>
    <property type="evidence" value="ECO:0007669"/>
    <property type="project" value="InterPro"/>
</dbReference>
<keyword evidence="3" id="KW-1185">Reference proteome</keyword>
<feature type="region of interest" description="Disordered" evidence="1">
    <location>
        <begin position="1"/>
        <end position="124"/>
    </location>
</feature>
<proteinExistence type="predicted"/>
<feature type="compositionally biased region" description="Gly residues" evidence="1">
    <location>
        <begin position="65"/>
        <end position="74"/>
    </location>
</feature>
<gene>
    <name evidence="2" type="ORF">A0H81_06739</name>
</gene>
<evidence type="ECO:0000313" key="3">
    <source>
        <dbReference type="Proteomes" id="UP000092993"/>
    </source>
</evidence>
<reference evidence="2 3" key="1">
    <citation type="submission" date="2016-03" db="EMBL/GenBank/DDBJ databases">
        <title>Whole genome sequencing of Grifola frondosa 9006-11.</title>
        <authorList>
            <person name="Min B."/>
            <person name="Park H."/>
            <person name="Kim J.-G."/>
            <person name="Cho H."/>
            <person name="Oh Y.-L."/>
            <person name="Kong W.-S."/>
            <person name="Choi I.-G."/>
        </authorList>
    </citation>
    <scope>NUCLEOTIDE SEQUENCE [LARGE SCALE GENOMIC DNA]</scope>
    <source>
        <strain evidence="2 3">9006-11</strain>
    </source>
</reference>
<evidence type="ECO:0000256" key="1">
    <source>
        <dbReference type="SAM" id="MobiDB-lite"/>
    </source>
</evidence>
<accession>A0A1C7MD26</accession>
<dbReference type="Gene3D" id="1.10.10.60">
    <property type="entry name" value="Homeodomain-like"/>
    <property type="match status" value="1"/>
</dbReference>
<feature type="compositionally biased region" description="Low complexity" evidence="1">
    <location>
        <begin position="13"/>
        <end position="30"/>
    </location>
</feature>
<dbReference type="STRING" id="5627.A0A1C7MD26"/>